<reference evidence="12" key="1">
    <citation type="submission" date="2023-03" db="EMBL/GenBank/DDBJ databases">
        <title>Massive genome expansion in bonnet fungi (Mycena s.s.) driven by repeated elements and novel gene families across ecological guilds.</title>
        <authorList>
            <consortium name="Lawrence Berkeley National Laboratory"/>
            <person name="Harder C.B."/>
            <person name="Miyauchi S."/>
            <person name="Viragh M."/>
            <person name="Kuo A."/>
            <person name="Thoen E."/>
            <person name="Andreopoulos B."/>
            <person name="Lu D."/>
            <person name="Skrede I."/>
            <person name="Drula E."/>
            <person name="Henrissat B."/>
            <person name="Morin E."/>
            <person name="Kohler A."/>
            <person name="Barry K."/>
            <person name="LaButti K."/>
            <person name="Morin E."/>
            <person name="Salamov A."/>
            <person name="Lipzen A."/>
            <person name="Mereny Z."/>
            <person name="Hegedus B."/>
            <person name="Baldrian P."/>
            <person name="Stursova M."/>
            <person name="Weitz H."/>
            <person name="Taylor A."/>
            <person name="Grigoriev I.V."/>
            <person name="Nagy L.G."/>
            <person name="Martin F."/>
            <person name="Kauserud H."/>
        </authorList>
    </citation>
    <scope>NUCLEOTIDE SEQUENCE</scope>
    <source>
        <strain evidence="12">CBHHK200</strain>
    </source>
</reference>
<dbReference type="InterPro" id="IPR050360">
    <property type="entry name" value="MFS_Sugar_Transporters"/>
</dbReference>
<protein>
    <recommendedName>
        <fullName evidence="11">Major facilitator superfamily (MFS) profile domain-containing protein</fullName>
    </recommendedName>
</protein>
<keyword evidence="4 10" id="KW-0812">Transmembrane</keyword>
<dbReference type="InterPro" id="IPR005828">
    <property type="entry name" value="MFS_sugar_transport-like"/>
</dbReference>
<feature type="domain" description="Major facilitator superfamily (MFS) profile" evidence="11">
    <location>
        <begin position="54"/>
        <end position="503"/>
    </location>
</feature>
<feature type="transmembrane region" description="Helical" evidence="10">
    <location>
        <begin position="118"/>
        <end position="137"/>
    </location>
</feature>
<feature type="transmembrane region" description="Helical" evidence="10">
    <location>
        <begin position="318"/>
        <end position="344"/>
    </location>
</feature>
<feature type="transmembrane region" description="Helical" evidence="10">
    <location>
        <begin position="215"/>
        <end position="237"/>
    </location>
</feature>
<keyword evidence="5 10" id="KW-1133">Transmembrane helix</keyword>
<evidence type="ECO:0000313" key="13">
    <source>
        <dbReference type="Proteomes" id="UP001218188"/>
    </source>
</evidence>
<feature type="region of interest" description="Disordered" evidence="9">
    <location>
        <begin position="533"/>
        <end position="581"/>
    </location>
</feature>
<evidence type="ECO:0000259" key="11">
    <source>
        <dbReference type="PROSITE" id="PS50850"/>
    </source>
</evidence>
<feature type="compositionally biased region" description="Basic and acidic residues" evidence="9">
    <location>
        <begin position="533"/>
        <end position="566"/>
    </location>
</feature>
<dbReference type="PROSITE" id="PS50850">
    <property type="entry name" value="MFS"/>
    <property type="match status" value="1"/>
</dbReference>
<feature type="transmembrane region" description="Helical" evidence="10">
    <location>
        <begin position="91"/>
        <end position="111"/>
    </location>
</feature>
<evidence type="ECO:0000256" key="7">
    <source>
        <dbReference type="ARBA" id="ARBA00049119"/>
    </source>
</evidence>
<dbReference type="PRINTS" id="PR00171">
    <property type="entry name" value="SUGRTRNSPORT"/>
</dbReference>
<comment type="catalytic activity">
    <reaction evidence="7">
        <text>myo-inositol(out) + H(+)(out) = myo-inositol(in) + H(+)(in)</text>
        <dbReference type="Rhea" id="RHEA:60364"/>
        <dbReference type="ChEBI" id="CHEBI:15378"/>
        <dbReference type="ChEBI" id="CHEBI:17268"/>
    </reaction>
</comment>
<dbReference type="Pfam" id="PF00083">
    <property type="entry name" value="Sugar_tr"/>
    <property type="match status" value="1"/>
</dbReference>
<gene>
    <name evidence="12" type="ORF">C8F04DRAFT_1113800</name>
</gene>
<feature type="transmembrane region" description="Helical" evidence="10">
    <location>
        <begin position="143"/>
        <end position="164"/>
    </location>
</feature>
<dbReference type="GO" id="GO:0016020">
    <property type="term" value="C:membrane"/>
    <property type="evidence" value="ECO:0007669"/>
    <property type="project" value="UniProtKB-SubCell"/>
</dbReference>
<proteinExistence type="inferred from homology"/>
<comment type="caution">
    <text evidence="12">The sequence shown here is derived from an EMBL/GenBank/DDBJ whole genome shotgun (WGS) entry which is preliminary data.</text>
</comment>
<feature type="transmembrane region" description="Helical" evidence="10">
    <location>
        <begin position="176"/>
        <end position="195"/>
    </location>
</feature>
<dbReference type="EMBL" id="JARJCM010000091">
    <property type="protein sequence ID" value="KAJ7030473.1"/>
    <property type="molecule type" value="Genomic_DNA"/>
</dbReference>
<keyword evidence="13" id="KW-1185">Reference proteome</keyword>
<feature type="transmembrane region" description="Helical" evidence="10">
    <location>
        <begin position="416"/>
        <end position="437"/>
    </location>
</feature>
<dbReference type="PANTHER" id="PTHR48022">
    <property type="entry name" value="PLASTIDIC GLUCOSE TRANSPORTER 4"/>
    <property type="match status" value="1"/>
</dbReference>
<sequence length="581" mass="63595">MFLRVSATWRSQGDSIPHTGVFWLLHFNLRAVSFAQAIYKAESRLLLDSRYSKAGLVANRRIFLMAVFASLGGLLYGQMGDAVTNSGKKGWLVAILELGAWLGVLMTGYFADKLSRKYTIVLAVVVFCIGVIVQTVATGPPFIYGGRFITGLGVGSLSMAVPLYNSEISPPEVRGSLVSLQQLAITFGIMVSFWIDYGTNFIGGNGAGQKEAAWRIPLGLQLVPAIILGIGIIFMPFSPRWLVNQGRDDEALVVLSRARGLSEDSDLVQIEFLSISFRKETSEMRFPNYQDGGFSSDFKLGFLAYWSLLRERSLRYRVAVGTLTMFFQQWTGINAVLYYAPAIFIDLGLTGNANSLLATGVVGIAMFLATIPTVIYIDKIGRRPVLISGAFLMAFCHFLIAILTGLFHNSWHQHVAAGWVACAFVWIFAMGFGYSWGPCACTVLQVRGKGVSIAASSNWMNNFIVGQVTPTMLTHLGFGTFVFFGVHSTLCEIYCFLTVPETKGVSLEEMEEVFGSSTGIAIEDQNRLDTIHRRLGRQDPEKASEERASDSERASDEGGKRSEKEGGNNNIGAIPVIRGGI</sequence>
<dbReference type="FunFam" id="1.20.1250.20:FF:000026">
    <property type="entry name" value="MFS quinate transporter QutD"/>
    <property type="match status" value="1"/>
</dbReference>
<evidence type="ECO:0000256" key="5">
    <source>
        <dbReference type="ARBA" id="ARBA00022989"/>
    </source>
</evidence>
<dbReference type="PROSITE" id="PS00216">
    <property type="entry name" value="SUGAR_TRANSPORT_1"/>
    <property type="match status" value="1"/>
</dbReference>
<evidence type="ECO:0000256" key="9">
    <source>
        <dbReference type="SAM" id="MobiDB-lite"/>
    </source>
</evidence>
<feature type="transmembrane region" description="Helical" evidence="10">
    <location>
        <begin position="62"/>
        <end position="79"/>
    </location>
</feature>
<comment type="subcellular location">
    <subcellularLocation>
        <location evidence="1">Membrane</location>
        <topology evidence="1">Multi-pass membrane protein</topology>
    </subcellularLocation>
</comment>
<evidence type="ECO:0000256" key="6">
    <source>
        <dbReference type="ARBA" id="ARBA00023136"/>
    </source>
</evidence>
<dbReference type="PANTHER" id="PTHR48022:SF2">
    <property type="entry name" value="PLASTIDIC GLUCOSE TRANSPORTER 4"/>
    <property type="match status" value="1"/>
</dbReference>
<dbReference type="InterPro" id="IPR005829">
    <property type="entry name" value="Sugar_transporter_CS"/>
</dbReference>
<dbReference type="Proteomes" id="UP001218188">
    <property type="component" value="Unassembled WGS sequence"/>
</dbReference>
<name>A0AAD6WWX3_9AGAR</name>
<dbReference type="SUPFAM" id="SSF103473">
    <property type="entry name" value="MFS general substrate transporter"/>
    <property type="match status" value="1"/>
</dbReference>
<organism evidence="12 13">
    <name type="scientific">Mycena alexandri</name>
    <dbReference type="NCBI Taxonomy" id="1745969"/>
    <lineage>
        <taxon>Eukaryota</taxon>
        <taxon>Fungi</taxon>
        <taxon>Dikarya</taxon>
        <taxon>Basidiomycota</taxon>
        <taxon>Agaricomycotina</taxon>
        <taxon>Agaricomycetes</taxon>
        <taxon>Agaricomycetidae</taxon>
        <taxon>Agaricales</taxon>
        <taxon>Marasmiineae</taxon>
        <taxon>Mycenaceae</taxon>
        <taxon>Mycena</taxon>
    </lineage>
</organism>
<feature type="transmembrane region" description="Helical" evidence="10">
    <location>
        <begin position="384"/>
        <end position="404"/>
    </location>
</feature>
<accession>A0AAD6WWX3</accession>
<dbReference type="AlphaFoldDB" id="A0AAD6WWX3"/>
<keyword evidence="6 10" id="KW-0472">Membrane</keyword>
<dbReference type="Gene3D" id="1.20.1250.20">
    <property type="entry name" value="MFS general substrate transporter like domains"/>
    <property type="match status" value="1"/>
</dbReference>
<dbReference type="InterPro" id="IPR036259">
    <property type="entry name" value="MFS_trans_sf"/>
</dbReference>
<dbReference type="InterPro" id="IPR003663">
    <property type="entry name" value="Sugar/inositol_transpt"/>
</dbReference>
<dbReference type="PROSITE" id="PS00217">
    <property type="entry name" value="SUGAR_TRANSPORT_2"/>
    <property type="match status" value="1"/>
</dbReference>
<dbReference type="NCBIfam" id="TIGR00879">
    <property type="entry name" value="SP"/>
    <property type="match status" value="1"/>
</dbReference>
<evidence type="ECO:0000256" key="2">
    <source>
        <dbReference type="ARBA" id="ARBA00010992"/>
    </source>
</evidence>
<evidence type="ECO:0000256" key="10">
    <source>
        <dbReference type="SAM" id="Phobius"/>
    </source>
</evidence>
<evidence type="ECO:0000256" key="3">
    <source>
        <dbReference type="ARBA" id="ARBA00022448"/>
    </source>
</evidence>
<dbReference type="GO" id="GO:0005351">
    <property type="term" value="F:carbohydrate:proton symporter activity"/>
    <property type="evidence" value="ECO:0007669"/>
    <property type="project" value="TreeGrafter"/>
</dbReference>
<keyword evidence="3 8" id="KW-0813">Transport</keyword>
<dbReference type="InterPro" id="IPR020846">
    <property type="entry name" value="MFS_dom"/>
</dbReference>
<evidence type="ECO:0000256" key="8">
    <source>
        <dbReference type="RuleBase" id="RU003346"/>
    </source>
</evidence>
<feature type="transmembrane region" description="Helical" evidence="10">
    <location>
        <begin position="356"/>
        <end position="377"/>
    </location>
</feature>
<comment type="similarity">
    <text evidence="2 8">Belongs to the major facilitator superfamily. Sugar transporter (TC 2.A.1.1) family.</text>
</comment>
<evidence type="ECO:0000256" key="4">
    <source>
        <dbReference type="ARBA" id="ARBA00022692"/>
    </source>
</evidence>
<evidence type="ECO:0000256" key="1">
    <source>
        <dbReference type="ARBA" id="ARBA00004141"/>
    </source>
</evidence>
<evidence type="ECO:0000313" key="12">
    <source>
        <dbReference type="EMBL" id="KAJ7030473.1"/>
    </source>
</evidence>